<dbReference type="EMBL" id="JBHRXK010000004">
    <property type="protein sequence ID" value="MFC3551477.1"/>
    <property type="molecule type" value="Genomic_DNA"/>
</dbReference>
<dbReference type="CDD" id="cd00761">
    <property type="entry name" value="Glyco_tranf_GTA_type"/>
    <property type="match status" value="1"/>
</dbReference>
<dbReference type="Gene3D" id="3.40.50.2000">
    <property type="entry name" value="Glycogen Phosphorylase B"/>
    <property type="match status" value="1"/>
</dbReference>
<organism evidence="4 5">
    <name type="scientific">Lysobacter cavernae</name>
    <dbReference type="NCBI Taxonomy" id="1685901"/>
    <lineage>
        <taxon>Bacteria</taxon>
        <taxon>Pseudomonadati</taxon>
        <taxon>Pseudomonadota</taxon>
        <taxon>Gammaproteobacteria</taxon>
        <taxon>Lysobacterales</taxon>
        <taxon>Lysobacteraceae</taxon>
        <taxon>Lysobacter</taxon>
    </lineage>
</organism>
<dbReference type="InterPro" id="IPR029044">
    <property type="entry name" value="Nucleotide-diphossugar_trans"/>
</dbReference>
<gene>
    <name evidence="4" type="ORF">ACFOLC_10700</name>
</gene>
<reference evidence="5" key="1">
    <citation type="journal article" date="2019" name="Int. J. Syst. Evol. Microbiol.">
        <title>The Global Catalogue of Microorganisms (GCM) 10K type strain sequencing project: providing services to taxonomists for standard genome sequencing and annotation.</title>
        <authorList>
            <consortium name="The Broad Institute Genomics Platform"/>
            <consortium name="The Broad Institute Genome Sequencing Center for Infectious Disease"/>
            <person name="Wu L."/>
            <person name="Ma J."/>
        </authorList>
    </citation>
    <scope>NUCLEOTIDE SEQUENCE [LARGE SCALE GENOMIC DNA]</scope>
    <source>
        <strain evidence="5">KCTC 42875</strain>
    </source>
</reference>
<evidence type="ECO:0000313" key="5">
    <source>
        <dbReference type="Proteomes" id="UP001595740"/>
    </source>
</evidence>
<dbReference type="EC" id="2.4.-.-" evidence="4"/>
<dbReference type="SUPFAM" id="SSF53448">
    <property type="entry name" value="Nucleotide-diphospho-sugar transferases"/>
    <property type="match status" value="1"/>
</dbReference>
<evidence type="ECO:0000256" key="2">
    <source>
        <dbReference type="ARBA" id="ARBA00022679"/>
    </source>
</evidence>
<feature type="domain" description="Glycosyltransferase 2-like" evidence="3">
    <location>
        <begin position="4"/>
        <end position="116"/>
    </location>
</feature>
<evidence type="ECO:0000313" key="4">
    <source>
        <dbReference type="EMBL" id="MFC3551477.1"/>
    </source>
</evidence>
<keyword evidence="2 4" id="KW-0808">Transferase</keyword>
<keyword evidence="1 4" id="KW-0328">Glycosyltransferase</keyword>
<dbReference type="GO" id="GO:0016757">
    <property type="term" value="F:glycosyltransferase activity"/>
    <property type="evidence" value="ECO:0007669"/>
    <property type="project" value="UniProtKB-KW"/>
</dbReference>
<protein>
    <submittedName>
        <fullName evidence="4">Glycosyltransferase</fullName>
        <ecNumber evidence="4">2.4.-.-</ecNumber>
    </submittedName>
</protein>
<dbReference type="InterPro" id="IPR001173">
    <property type="entry name" value="Glyco_trans_2-like"/>
</dbReference>
<proteinExistence type="predicted"/>
<name>A0ABV7RRW7_9GAMM</name>
<dbReference type="RefSeq" id="WP_386759242.1">
    <property type="nucleotide sequence ID" value="NZ_JBHRXK010000004.1"/>
</dbReference>
<dbReference type="PANTHER" id="PTHR22916">
    <property type="entry name" value="GLYCOSYLTRANSFERASE"/>
    <property type="match status" value="1"/>
</dbReference>
<accession>A0ABV7RRW7</accession>
<dbReference type="Pfam" id="PF00535">
    <property type="entry name" value="Glycos_transf_2"/>
    <property type="match status" value="1"/>
</dbReference>
<dbReference type="Proteomes" id="UP001595740">
    <property type="component" value="Unassembled WGS sequence"/>
</dbReference>
<dbReference type="PANTHER" id="PTHR22916:SF51">
    <property type="entry name" value="GLYCOSYLTRANSFERASE EPSH-RELATED"/>
    <property type="match status" value="1"/>
</dbReference>
<sequence length="648" mass="74067">MKVSIIVPCHNAIGKVERCIASLRAQDFAHPHEVIFIDDCSDDGTHAFLEAEVARHPDWRVLQTERNSGSPSHPRNLGVQVARGDYVFFLDCDDRIFEDTLTVHHAHAVASDCCVVRGFLIVDDGKSLVEMNRVTDFSQASSNKQRIELIIRKQSTTVPSLIKRDLLVRHGIVWNEGLRMGEDTVFLIDVLTACERIGYIDHPTFVYNKAVSRVTSSTRTYGARELCNHLEVWSTAERMLERQGISYVTIRFQVGLQTVLQALIHYSRGDIDEALFKRFSDFVSERWRAVSAYRLNARLASLLDLLRANDYTGFFEEAKPRLLIAGYDLKFIEKLVPVLSRRFQVRVDEWVGHNAHDTAASNEALDWAEFIFCEWFLGNAVWYARNKRKDQRLVVRTHRFELSRKFGHVVADDNVDIYIAVSVLYFERLVETFNIDRAKVRLLPNHVDFDGYASLDAPSRVFNLALVGSLPSRKGLLKALELLRSLVALDPRYNLVVYGKSAWETAWVTRDPVELAYFQRCDEYIQANGLYDHVKFKGHVDVTRALADIGFVLSTSDDGHLPESFHIAPADGFAAGGQGLLLDWSGVEYIYPAEFVFPSLDAMRDHILHNADYELFREGARKGREFVAHEYSVSQFLDRLDRIFRDLL</sequence>
<comment type="caution">
    <text evidence="4">The sequence shown here is derived from an EMBL/GenBank/DDBJ whole genome shotgun (WGS) entry which is preliminary data.</text>
</comment>
<evidence type="ECO:0000256" key="1">
    <source>
        <dbReference type="ARBA" id="ARBA00022676"/>
    </source>
</evidence>
<evidence type="ECO:0000259" key="3">
    <source>
        <dbReference type="Pfam" id="PF00535"/>
    </source>
</evidence>
<dbReference type="Gene3D" id="3.90.550.10">
    <property type="entry name" value="Spore Coat Polysaccharide Biosynthesis Protein SpsA, Chain A"/>
    <property type="match status" value="1"/>
</dbReference>
<dbReference type="SUPFAM" id="SSF53756">
    <property type="entry name" value="UDP-Glycosyltransferase/glycogen phosphorylase"/>
    <property type="match status" value="1"/>
</dbReference>
<keyword evidence="5" id="KW-1185">Reference proteome</keyword>